<evidence type="ECO:0000313" key="2">
    <source>
        <dbReference type="Proteomes" id="UP000011991"/>
    </source>
</evidence>
<reference evidence="1 2" key="1">
    <citation type="journal article" date="2013" name="Mar. Genomics">
        <title>Expression of sulfatases in Rhodopirellula baltica and the diversity of sulfatases in the genus Rhodopirellula.</title>
        <authorList>
            <person name="Wegner C.E."/>
            <person name="Richter-Heitmann T."/>
            <person name="Klindworth A."/>
            <person name="Klockow C."/>
            <person name="Richter M."/>
            <person name="Achstetter T."/>
            <person name="Glockner F.O."/>
            <person name="Harder J."/>
        </authorList>
    </citation>
    <scope>NUCLEOTIDE SEQUENCE [LARGE SCALE GENOMIC DNA]</scope>
    <source>
        <strain evidence="1 2">SM1</strain>
    </source>
</reference>
<comment type="caution">
    <text evidence="1">The sequence shown here is derived from an EMBL/GenBank/DDBJ whole genome shotgun (WGS) entry which is preliminary data.</text>
</comment>
<sequence>MNVKNITKRLVTLRYRSSRWKKRIGDRVASPRRTERQLYFHLNVGAGKDRIRILVATETLSLQ</sequence>
<keyword evidence="2" id="KW-1185">Reference proteome</keyword>
<dbReference type="EMBL" id="ANOG01000669">
    <property type="protein sequence ID" value="EMI18424.1"/>
    <property type="molecule type" value="Genomic_DNA"/>
</dbReference>
<accession>M5RWU8</accession>
<dbReference type="AlphaFoldDB" id="M5RWU8"/>
<dbReference type="Proteomes" id="UP000011991">
    <property type="component" value="Unassembled WGS sequence"/>
</dbReference>
<protein>
    <submittedName>
        <fullName evidence="1">Uncharacterized protein</fullName>
    </submittedName>
</protein>
<organism evidence="1 2">
    <name type="scientific">Rhodopirellula maiorica SM1</name>
    <dbReference type="NCBI Taxonomy" id="1265738"/>
    <lineage>
        <taxon>Bacteria</taxon>
        <taxon>Pseudomonadati</taxon>
        <taxon>Planctomycetota</taxon>
        <taxon>Planctomycetia</taxon>
        <taxon>Pirellulales</taxon>
        <taxon>Pirellulaceae</taxon>
        <taxon>Novipirellula</taxon>
    </lineage>
</organism>
<name>M5RWU8_9BACT</name>
<dbReference type="PATRIC" id="fig|1265738.3.peg.4674"/>
<proteinExistence type="predicted"/>
<evidence type="ECO:0000313" key="1">
    <source>
        <dbReference type="EMBL" id="EMI18424.1"/>
    </source>
</evidence>
<gene>
    <name evidence="1" type="ORF">RMSM_04653</name>
</gene>